<evidence type="ECO:0000313" key="1">
    <source>
        <dbReference type="EMBL" id="AGS53801.1"/>
    </source>
</evidence>
<reference evidence="1" key="1">
    <citation type="submission" date="2012-03" db="EMBL/GenBank/DDBJ databases">
        <title>Functional metagenomics reveals considerable lignocellulase gene clusters in the gut microbiome of a wood-feeding higher termite.</title>
        <authorList>
            <person name="Liu N."/>
        </authorList>
    </citation>
    <scope>NUCLEOTIDE SEQUENCE</scope>
</reference>
<protein>
    <submittedName>
        <fullName evidence="1">Transposase/inactivated derivative</fullName>
    </submittedName>
</protein>
<proteinExistence type="predicted"/>
<accession>A0A806KNN5</accession>
<dbReference type="PANTHER" id="PTHR41317">
    <property type="entry name" value="PD-(D_E)XK NUCLEASE FAMILY TRANSPOSASE"/>
    <property type="match status" value="1"/>
</dbReference>
<sequence>MLTQKDEDSREALRSLISACLHREVTAVQVINNEIAPTYLKAKSARLDVHVTFNDGEAVDLEMQTSKSNDDLKRRAEYCTGILISAQNAKGIYYSKIKRVYQIFFFDFELFPNSSKLPRRYFYQEEDEHDRLSDLSEILFYELPKFEKWLKDFQTGKVGIENLTSEQKWCLYIKYRHIKQAKPLIEKLCQNEEGIMKAEKSVYTLSRSYERAARRMSALIGRIDHDSELHFAKEEAKAEGHAEGLAEGHAEGLAKGLAKGKAEGQKQILKMLEKGLSIEEIRKRLI</sequence>
<dbReference type="Pfam" id="PF12784">
    <property type="entry name" value="PDDEXK_2"/>
    <property type="match status" value="1"/>
</dbReference>
<organism evidence="1">
    <name type="scientific">uncultured bacterium contig00039</name>
    <dbReference type="NCBI Taxonomy" id="1181527"/>
    <lineage>
        <taxon>Bacteria</taxon>
        <taxon>environmental samples</taxon>
    </lineage>
</organism>
<dbReference type="PANTHER" id="PTHR41317:SF1">
    <property type="entry name" value="PD-(D_E)XK NUCLEASE FAMILY TRANSPOSASE"/>
    <property type="match status" value="1"/>
</dbReference>
<dbReference type="AlphaFoldDB" id="A0A806KNN5"/>
<dbReference type="EMBL" id="JQ844252">
    <property type="protein sequence ID" value="AGS53801.1"/>
    <property type="molecule type" value="Genomic_DNA"/>
</dbReference>
<dbReference type="NCBIfam" id="TIGR01784">
    <property type="entry name" value="T_den_put_tspse"/>
    <property type="match status" value="1"/>
</dbReference>
<dbReference type="InterPro" id="IPR010106">
    <property type="entry name" value="RpnA"/>
</dbReference>
<name>A0A806KNN5_9BACT</name>